<protein>
    <submittedName>
        <fullName evidence="1">Uncharacterized protein</fullName>
    </submittedName>
</protein>
<name>A0A9W8N8F3_9PEZI</name>
<comment type="caution">
    <text evidence="1">The sequence shown here is derived from an EMBL/GenBank/DDBJ whole genome shotgun (WGS) entry which is preliminary data.</text>
</comment>
<gene>
    <name evidence="1" type="ORF">NPX13_g8443</name>
</gene>
<dbReference type="EMBL" id="JANPWZ010001857">
    <property type="protein sequence ID" value="KAJ3562759.1"/>
    <property type="molecule type" value="Genomic_DNA"/>
</dbReference>
<proteinExistence type="predicted"/>
<sequence length="87" mass="10106">MAQKKSKKSTLPKLTTQALEQHTKEVMAYPKPYDIAKIIEAGITPGEYYLDVADKDYDWKQVTREREIAAQYFINEFERCFKKAAGK</sequence>
<organism evidence="1 2">
    <name type="scientific">Xylaria arbuscula</name>
    <dbReference type="NCBI Taxonomy" id="114810"/>
    <lineage>
        <taxon>Eukaryota</taxon>
        <taxon>Fungi</taxon>
        <taxon>Dikarya</taxon>
        <taxon>Ascomycota</taxon>
        <taxon>Pezizomycotina</taxon>
        <taxon>Sordariomycetes</taxon>
        <taxon>Xylariomycetidae</taxon>
        <taxon>Xylariales</taxon>
        <taxon>Xylariaceae</taxon>
        <taxon>Xylaria</taxon>
    </lineage>
</organism>
<accession>A0A9W8N8F3</accession>
<reference evidence="1" key="1">
    <citation type="submission" date="2022-07" db="EMBL/GenBank/DDBJ databases">
        <title>Genome Sequence of Xylaria arbuscula.</title>
        <authorList>
            <person name="Buettner E."/>
        </authorList>
    </citation>
    <scope>NUCLEOTIDE SEQUENCE</scope>
    <source>
        <strain evidence="1">VT107</strain>
    </source>
</reference>
<dbReference type="Proteomes" id="UP001148614">
    <property type="component" value="Unassembled WGS sequence"/>
</dbReference>
<evidence type="ECO:0000313" key="2">
    <source>
        <dbReference type="Proteomes" id="UP001148614"/>
    </source>
</evidence>
<dbReference type="AlphaFoldDB" id="A0A9W8N8F3"/>
<evidence type="ECO:0000313" key="1">
    <source>
        <dbReference type="EMBL" id="KAJ3562759.1"/>
    </source>
</evidence>
<keyword evidence="2" id="KW-1185">Reference proteome</keyword>